<sequence>MRVMNPMDLAFGYTLLSSRTLESRHDERRESIADVAPPPPYAEEPEIPLPGYSVRAPEPVTLAMYLFFFGFLFPPFWAFGAFILFSPLREPPSTTEDNTPAWMPEKTEEERKQIIATLRAVELKWAKRCLCALAVLTMLAVSAGLMAWRFLSH</sequence>
<keyword evidence="1" id="KW-0812">Transmembrane</keyword>
<keyword evidence="1" id="KW-1133">Transmembrane helix</keyword>
<feature type="transmembrane region" description="Helical" evidence="1">
    <location>
        <begin position="62"/>
        <end position="85"/>
    </location>
</feature>
<dbReference type="OrthoDB" id="3358294at2759"/>
<reference evidence="2" key="1">
    <citation type="submission" date="2020-11" db="EMBL/GenBank/DDBJ databases">
        <authorList>
            <consortium name="DOE Joint Genome Institute"/>
            <person name="Ahrendt S."/>
            <person name="Riley R."/>
            <person name="Andreopoulos W."/>
            <person name="LaButti K."/>
            <person name="Pangilinan J."/>
            <person name="Ruiz-duenas F.J."/>
            <person name="Barrasa J.M."/>
            <person name="Sanchez-Garcia M."/>
            <person name="Camarero S."/>
            <person name="Miyauchi S."/>
            <person name="Serrano A."/>
            <person name="Linde D."/>
            <person name="Babiker R."/>
            <person name="Drula E."/>
            <person name="Ayuso-Fernandez I."/>
            <person name="Pacheco R."/>
            <person name="Padilla G."/>
            <person name="Ferreira P."/>
            <person name="Barriuso J."/>
            <person name="Kellner H."/>
            <person name="Castanera R."/>
            <person name="Alfaro M."/>
            <person name="Ramirez L."/>
            <person name="Pisabarro A.G."/>
            <person name="Kuo A."/>
            <person name="Tritt A."/>
            <person name="Lipzen A."/>
            <person name="He G."/>
            <person name="Yan M."/>
            <person name="Ng V."/>
            <person name="Cullen D."/>
            <person name="Martin F."/>
            <person name="Rosso M.-N."/>
            <person name="Henrissat B."/>
            <person name="Hibbett D."/>
            <person name="Martinez A.T."/>
            <person name="Grigoriev I.V."/>
        </authorList>
    </citation>
    <scope>NUCLEOTIDE SEQUENCE</scope>
    <source>
        <strain evidence="2">AH 44721</strain>
    </source>
</reference>
<dbReference type="EMBL" id="JADNYJ010000003">
    <property type="protein sequence ID" value="KAF8912153.1"/>
    <property type="molecule type" value="Genomic_DNA"/>
</dbReference>
<proteinExistence type="predicted"/>
<keyword evidence="1" id="KW-0472">Membrane</keyword>
<organism evidence="2 3">
    <name type="scientific">Gymnopilus junonius</name>
    <name type="common">Spectacular rustgill mushroom</name>
    <name type="synonym">Gymnopilus spectabilis subsp. junonius</name>
    <dbReference type="NCBI Taxonomy" id="109634"/>
    <lineage>
        <taxon>Eukaryota</taxon>
        <taxon>Fungi</taxon>
        <taxon>Dikarya</taxon>
        <taxon>Basidiomycota</taxon>
        <taxon>Agaricomycotina</taxon>
        <taxon>Agaricomycetes</taxon>
        <taxon>Agaricomycetidae</taxon>
        <taxon>Agaricales</taxon>
        <taxon>Agaricineae</taxon>
        <taxon>Hymenogastraceae</taxon>
        <taxon>Gymnopilus</taxon>
    </lineage>
</organism>
<protein>
    <recommendedName>
        <fullName evidence="4">Transmembrane protein</fullName>
    </recommendedName>
</protein>
<name>A0A9P5P067_GYMJU</name>
<keyword evidence="3" id="KW-1185">Reference proteome</keyword>
<evidence type="ECO:0008006" key="4">
    <source>
        <dbReference type="Google" id="ProtNLM"/>
    </source>
</evidence>
<feature type="transmembrane region" description="Helical" evidence="1">
    <location>
        <begin position="129"/>
        <end position="151"/>
    </location>
</feature>
<comment type="caution">
    <text evidence="2">The sequence shown here is derived from an EMBL/GenBank/DDBJ whole genome shotgun (WGS) entry which is preliminary data.</text>
</comment>
<evidence type="ECO:0000313" key="3">
    <source>
        <dbReference type="Proteomes" id="UP000724874"/>
    </source>
</evidence>
<dbReference type="AlphaFoldDB" id="A0A9P5P067"/>
<gene>
    <name evidence="2" type="ORF">CPB84DRAFT_1812276</name>
</gene>
<evidence type="ECO:0000256" key="1">
    <source>
        <dbReference type="SAM" id="Phobius"/>
    </source>
</evidence>
<dbReference type="Proteomes" id="UP000724874">
    <property type="component" value="Unassembled WGS sequence"/>
</dbReference>
<evidence type="ECO:0000313" key="2">
    <source>
        <dbReference type="EMBL" id="KAF8912153.1"/>
    </source>
</evidence>
<accession>A0A9P5P067</accession>